<feature type="region of interest" description="Disordered" evidence="1">
    <location>
        <begin position="1"/>
        <end position="69"/>
    </location>
</feature>
<feature type="compositionally biased region" description="Basic and acidic residues" evidence="1">
    <location>
        <begin position="1"/>
        <end position="10"/>
    </location>
</feature>
<organism evidence="2 3">
    <name type="scientific">Phytohabitans rumicis</name>
    <dbReference type="NCBI Taxonomy" id="1076125"/>
    <lineage>
        <taxon>Bacteria</taxon>
        <taxon>Bacillati</taxon>
        <taxon>Actinomycetota</taxon>
        <taxon>Actinomycetes</taxon>
        <taxon>Micromonosporales</taxon>
        <taxon>Micromonosporaceae</taxon>
    </lineage>
</organism>
<name>A0A6V8LE22_9ACTN</name>
<evidence type="ECO:0000313" key="3">
    <source>
        <dbReference type="Proteomes" id="UP000482960"/>
    </source>
</evidence>
<comment type="caution">
    <text evidence="2">The sequence shown here is derived from an EMBL/GenBank/DDBJ whole genome shotgun (WGS) entry which is preliminary data.</text>
</comment>
<feature type="compositionally biased region" description="Basic and acidic residues" evidence="1">
    <location>
        <begin position="24"/>
        <end position="49"/>
    </location>
</feature>
<dbReference type="Proteomes" id="UP000482960">
    <property type="component" value="Unassembled WGS sequence"/>
</dbReference>
<proteinExistence type="predicted"/>
<evidence type="ECO:0000313" key="2">
    <source>
        <dbReference type="EMBL" id="GFJ92287.1"/>
    </source>
</evidence>
<sequence>MAQPVGDERLAPYALPRAGVGEGRGQHLDRDGTWRQRVDSLVHDRDPAAPDRVQQDVPADDGGAHPQQRHVTGLFRTGRVIYKRQIRGHAFGEGTSEPAAEPAK</sequence>
<gene>
    <name evidence="2" type="ORF">Prum_059290</name>
</gene>
<dbReference type="AlphaFoldDB" id="A0A6V8LE22"/>
<dbReference type="EMBL" id="BLPG01000001">
    <property type="protein sequence ID" value="GFJ92287.1"/>
    <property type="molecule type" value="Genomic_DNA"/>
</dbReference>
<accession>A0A6V8LE22</accession>
<keyword evidence="3" id="KW-1185">Reference proteome</keyword>
<protein>
    <submittedName>
        <fullName evidence="2">Uncharacterized protein</fullName>
    </submittedName>
</protein>
<reference evidence="2 3" key="1">
    <citation type="submission" date="2020-03" db="EMBL/GenBank/DDBJ databases">
        <title>Whole genome shotgun sequence of Phytohabitans rumicis NBRC 108638.</title>
        <authorList>
            <person name="Komaki H."/>
            <person name="Tamura T."/>
        </authorList>
    </citation>
    <scope>NUCLEOTIDE SEQUENCE [LARGE SCALE GENOMIC DNA]</scope>
    <source>
        <strain evidence="2 3">NBRC 108638</strain>
    </source>
</reference>
<reference evidence="2 3" key="2">
    <citation type="submission" date="2020-03" db="EMBL/GenBank/DDBJ databases">
        <authorList>
            <person name="Ichikawa N."/>
            <person name="Kimura A."/>
            <person name="Kitahashi Y."/>
            <person name="Uohara A."/>
        </authorList>
    </citation>
    <scope>NUCLEOTIDE SEQUENCE [LARGE SCALE GENOMIC DNA]</scope>
    <source>
        <strain evidence="2 3">NBRC 108638</strain>
    </source>
</reference>
<evidence type="ECO:0000256" key="1">
    <source>
        <dbReference type="SAM" id="MobiDB-lite"/>
    </source>
</evidence>